<dbReference type="EMBL" id="AMZH03008433">
    <property type="protein sequence ID" value="RRT58961.1"/>
    <property type="molecule type" value="Genomic_DNA"/>
</dbReference>
<dbReference type="Gene3D" id="1.10.10.60">
    <property type="entry name" value="Homeodomain-like"/>
    <property type="match status" value="1"/>
</dbReference>
<name>A0A426Z4R9_ENSVE</name>
<reference evidence="2 3" key="1">
    <citation type="journal article" date="2014" name="Agronomy (Basel)">
        <title>A Draft Genome Sequence for Ensete ventricosum, the Drought-Tolerant Tree Against Hunger.</title>
        <authorList>
            <person name="Harrison J."/>
            <person name="Moore K.A."/>
            <person name="Paszkiewicz K."/>
            <person name="Jones T."/>
            <person name="Grant M."/>
            <person name="Ambacheew D."/>
            <person name="Muzemil S."/>
            <person name="Studholme D.J."/>
        </authorList>
    </citation>
    <scope>NUCLEOTIDE SEQUENCE [LARGE SCALE GENOMIC DNA]</scope>
</reference>
<dbReference type="Proteomes" id="UP000287651">
    <property type="component" value="Unassembled WGS sequence"/>
</dbReference>
<organism evidence="2 3">
    <name type="scientific">Ensete ventricosum</name>
    <name type="common">Abyssinian banana</name>
    <name type="synonym">Musa ensete</name>
    <dbReference type="NCBI Taxonomy" id="4639"/>
    <lineage>
        <taxon>Eukaryota</taxon>
        <taxon>Viridiplantae</taxon>
        <taxon>Streptophyta</taxon>
        <taxon>Embryophyta</taxon>
        <taxon>Tracheophyta</taxon>
        <taxon>Spermatophyta</taxon>
        <taxon>Magnoliopsida</taxon>
        <taxon>Liliopsida</taxon>
        <taxon>Zingiberales</taxon>
        <taxon>Musaceae</taxon>
        <taxon>Ensete</taxon>
    </lineage>
</organism>
<comment type="caution">
    <text evidence="2">The sequence shown here is derived from an EMBL/GenBank/DDBJ whole genome shotgun (WGS) entry which is preliminary data.</text>
</comment>
<dbReference type="PANTHER" id="PTHR21654:SF84">
    <property type="entry name" value="SI:DKEY-66I24.7"/>
    <property type="match status" value="1"/>
</dbReference>
<evidence type="ECO:0000313" key="2">
    <source>
        <dbReference type="EMBL" id="RRT58961.1"/>
    </source>
</evidence>
<accession>A0A426Z4R9</accession>
<feature type="region of interest" description="Disordered" evidence="1">
    <location>
        <begin position="1"/>
        <end position="25"/>
    </location>
</feature>
<feature type="region of interest" description="Disordered" evidence="1">
    <location>
        <begin position="99"/>
        <end position="128"/>
    </location>
</feature>
<proteinExistence type="predicted"/>
<gene>
    <name evidence="2" type="ORF">B296_00003135</name>
</gene>
<evidence type="ECO:0000313" key="3">
    <source>
        <dbReference type="Proteomes" id="UP000287651"/>
    </source>
</evidence>
<evidence type="ECO:0008006" key="4">
    <source>
        <dbReference type="Google" id="ProtNLM"/>
    </source>
</evidence>
<dbReference type="AlphaFoldDB" id="A0A426Z4R9"/>
<dbReference type="PANTHER" id="PTHR21654">
    <property type="entry name" value="FI21293P1"/>
    <property type="match status" value="1"/>
</dbReference>
<evidence type="ECO:0000256" key="1">
    <source>
        <dbReference type="SAM" id="MobiDB-lite"/>
    </source>
</evidence>
<protein>
    <recommendedName>
        <fullName evidence="4">Myb-like domain-containing protein</fullName>
    </recommendedName>
</protein>
<sequence length="204" mass="22369">MVGEDAGENEVRGDGDKDAEEVEDGLGDHCVLNERLIDAHPPKSGTKAHELIINWRTQQRADLLKKVGRRGTIERFKDMQHQQQEGSQYGGTTSEIVPFSPSAVDSEGHLLGPRGPDPVQQPPLAASASPVCSQSLPLRIVDFEELAPAVVGNFPDEDADKSGGTTGKRWLRQETLALLKIRSEMDSSFRDATFKGPLWEEVSR</sequence>